<evidence type="ECO:0000313" key="3">
    <source>
        <dbReference type="Proteomes" id="UP000310200"/>
    </source>
</evidence>
<reference evidence="2 3" key="1">
    <citation type="journal article" date="2019" name="Philos. Trans. R. Soc. Lond., B, Biol. Sci.">
        <title>Ant behaviour and brain gene expression of defending hosts depend on the ecological success of the intruding social parasite.</title>
        <authorList>
            <person name="Kaur R."/>
            <person name="Stoldt M."/>
            <person name="Jongepier E."/>
            <person name="Feldmeyer B."/>
            <person name="Menzel F."/>
            <person name="Bornberg-Bauer E."/>
            <person name="Foitzik S."/>
        </authorList>
    </citation>
    <scope>NUCLEOTIDE SEQUENCE [LARGE SCALE GENOMIC DNA]</scope>
    <source>
        <tissue evidence="2">Whole body</tissue>
    </source>
</reference>
<organism evidence="2 3">
    <name type="scientific">Temnothorax longispinosus</name>
    <dbReference type="NCBI Taxonomy" id="300112"/>
    <lineage>
        <taxon>Eukaryota</taxon>
        <taxon>Metazoa</taxon>
        <taxon>Ecdysozoa</taxon>
        <taxon>Arthropoda</taxon>
        <taxon>Hexapoda</taxon>
        <taxon>Insecta</taxon>
        <taxon>Pterygota</taxon>
        <taxon>Neoptera</taxon>
        <taxon>Endopterygota</taxon>
        <taxon>Hymenoptera</taxon>
        <taxon>Apocrita</taxon>
        <taxon>Aculeata</taxon>
        <taxon>Formicoidea</taxon>
        <taxon>Formicidae</taxon>
        <taxon>Myrmicinae</taxon>
        <taxon>Temnothorax</taxon>
    </lineage>
</organism>
<gene>
    <name evidence="2" type="ORF">DBV15_04380</name>
</gene>
<protein>
    <submittedName>
        <fullName evidence="2">Uncharacterized protein</fullName>
    </submittedName>
</protein>
<evidence type="ECO:0000256" key="1">
    <source>
        <dbReference type="SAM" id="MobiDB-lite"/>
    </source>
</evidence>
<dbReference type="AlphaFoldDB" id="A0A4V3SA93"/>
<feature type="compositionally biased region" description="Low complexity" evidence="1">
    <location>
        <begin position="70"/>
        <end position="85"/>
    </location>
</feature>
<accession>A0A4V3SA93</accession>
<dbReference type="Proteomes" id="UP000310200">
    <property type="component" value="Unassembled WGS sequence"/>
</dbReference>
<feature type="region of interest" description="Disordered" evidence="1">
    <location>
        <begin position="18"/>
        <end position="107"/>
    </location>
</feature>
<sequence length="107" mass="11179">MSATDVADVACAVVKLPGTGRTTNWPSRSRRVASPLSHRHRPGAHSPTPRSCSSTVYLPDQPPLAKATPRARVAAVASSVPRAASFETPPPPPPLLPSLPLLLLPPP</sequence>
<feature type="compositionally biased region" description="Pro residues" evidence="1">
    <location>
        <begin position="88"/>
        <end position="107"/>
    </location>
</feature>
<comment type="caution">
    <text evidence="2">The sequence shown here is derived from an EMBL/GenBank/DDBJ whole genome shotgun (WGS) entry which is preliminary data.</text>
</comment>
<name>A0A4V3SA93_9HYME</name>
<dbReference type="EMBL" id="QBLH01002549">
    <property type="protein sequence ID" value="TGZ48134.1"/>
    <property type="molecule type" value="Genomic_DNA"/>
</dbReference>
<proteinExistence type="predicted"/>
<keyword evidence="3" id="KW-1185">Reference proteome</keyword>
<evidence type="ECO:0000313" key="2">
    <source>
        <dbReference type="EMBL" id="TGZ48134.1"/>
    </source>
</evidence>